<gene>
    <name evidence="8" type="ORF">C7S10_13635</name>
</gene>
<dbReference type="PANTHER" id="PTHR34820">
    <property type="entry name" value="INNER MEMBRANE PROTEIN YEBZ"/>
    <property type="match status" value="1"/>
</dbReference>
<dbReference type="InterPro" id="IPR007348">
    <property type="entry name" value="CopC_dom"/>
</dbReference>
<dbReference type="AlphaFoldDB" id="A0A2R7YWU1"/>
<evidence type="ECO:0000256" key="2">
    <source>
        <dbReference type="ARBA" id="ARBA00022723"/>
    </source>
</evidence>
<protein>
    <recommendedName>
        <fullName evidence="7">CopC domain-containing protein</fullName>
    </recommendedName>
</protein>
<dbReference type="EMBL" id="PYXZ01000005">
    <property type="protein sequence ID" value="PUA80774.1"/>
    <property type="molecule type" value="Genomic_DNA"/>
</dbReference>
<comment type="caution">
    <text evidence="8">The sequence shown here is derived from an EMBL/GenBank/DDBJ whole genome shotgun (WGS) entry which is preliminary data.</text>
</comment>
<dbReference type="InterPro" id="IPR014755">
    <property type="entry name" value="Cu-Rt/internalin_Ig-like"/>
</dbReference>
<keyword evidence="3" id="KW-0732">Signal</keyword>
<dbReference type="GO" id="GO:0006825">
    <property type="term" value="P:copper ion transport"/>
    <property type="evidence" value="ECO:0007669"/>
    <property type="project" value="InterPro"/>
</dbReference>
<dbReference type="GO" id="GO:0046688">
    <property type="term" value="P:response to copper ion"/>
    <property type="evidence" value="ECO:0007669"/>
    <property type="project" value="InterPro"/>
</dbReference>
<dbReference type="Proteomes" id="UP000244867">
    <property type="component" value="Unassembled WGS sequence"/>
</dbReference>
<keyword evidence="4" id="KW-0186">Copper</keyword>
<dbReference type="GO" id="GO:0005507">
    <property type="term" value="F:copper ion binding"/>
    <property type="evidence" value="ECO:0007669"/>
    <property type="project" value="InterPro"/>
</dbReference>
<evidence type="ECO:0000259" key="7">
    <source>
        <dbReference type="Pfam" id="PF04234"/>
    </source>
</evidence>
<feature type="domain" description="CopC" evidence="7">
    <location>
        <begin position="14"/>
        <end position="113"/>
    </location>
</feature>
<dbReference type="GO" id="GO:0042597">
    <property type="term" value="C:periplasmic space"/>
    <property type="evidence" value="ECO:0007669"/>
    <property type="project" value="InterPro"/>
</dbReference>
<accession>A0A2R7YWU1</accession>
<evidence type="ECO:0000256" key="1">
    <source>
        <dbReference type="ARBA" id="ARBA00004196"/>
    </source>
</evidence>
<sequence length="193" mass="20202">MGMVASTSVPASAHTDLVSSSPAAEAVLPAPPRAIELTFSEEVDPDFVTVIATVDDDAAGPRRLALVTDEPAPTITADIPPLPTVAGDTRWRVDYRVTSVDGHPIQGTIRFTVQAAGRSTPSDAFTPEATPPTPASSQPAQVDDGPDATESLGHWIRVLFALGLLLLAVPVVLVVVRRVRAEEQASNSTSDHP</sequence>
<feature type="region of interest" description="Disordered" evidence="5">
    <location>
        <begin position="1"/>
        <end position="25"/>
    </location>
</feature>
<keyword evidence="9" id="KW-1185">Reference proteome</keyword>
<comment type="subcellular location">
    <subcellularLocation>
        <location evidence="1">Cell envelope</location>
    </subcellularLocation>
</comment>
<keyword evidence="6" id="KW-0472">Membrane</keyword>
<dbReference type="InterPro" id="IPR032694">
    <property type="entry name" value="CopC/D"/>
</dbReference>
<keyword evidence="6" id="KW-0812">Transmembrane</keyword>
<dbReference type="Pfam" id="PF04234">
    <property type="entry name" value="CopC"/>
    <property type="match status" value="1"/>
</dbReference>
<evidence type="ECO:0000256" key="6">
    <source>
        <dbReference type="SAM" id="Phobius"/>
    </source>
</evidence>
<proteinExistence type="predicted"/>
<evidence type="ECO:0000256" key="4">
    <source>
        <dbReference type="ARBA" id="ARBA00023008"/>
    </source>
</evidence>
<dbReference type="GO" id="GO:0005886">
    <property type="term" value="C:plasma membrane"/>
    <property type="evidence" value="ECO:0007669"/>
    <property type="project" value="TreeGrafter"/>
</dbReference>
<dbReference type="GO" id="GO:0030313">
    <property type="term" value="C:cell envelope"/>
    <property type="evidence" value="ECO:0007669"/>
    <property type="project" value="UniProtKB-SubCell"/>
</dbReference>
<dbReference type="InterPro" id="IPR014756">
    <property type="entry name" value="Ig_E-set"/>
</dbReference>
<dbReference type="PANTHER" id="PTHR34820:SF4">
    <property type="entry name" value="INNER MEMBRANE PROTEIN YEBZ"/>
    <property type="match status" value="1"/>
</dbReference>
<dbReference type="Gene3D" id="2.60.40.1220">
    <property type="match status" value="1"/>
</dbReference>
<feature type="transmembrane region" description="Helical" evidence="6">
    <location>
        <begin position="155"/>
        <end position="176"/>
    </location>
</feature>
<feature type="compositionally biased region" description="Polar residues" evidence="5">
    <location>
        <begin position="1"/>
        <end position="10"/>
    </location>
</feature>
<evidence type="ECO:0000313" key="8">
    <source>
        <dbReference type="EMBL" id="PUA80774.1"/>
    </source>
</evidence>
<feature type="region of interest" description="Disordered" evidence="5">
    <location>
        <begin position="119"/>
        <end position="147"/>
    </location>
</feature>
<name>A0A2R7YWU1_9ACTN</name>
<reference evidence="8 9" key="1">
    <citation type="submission" date="2018-03" db="EMBL/GenBank/DDBJ databases">
        <authorList>
            <person name="Keele B.F."/>
        </authorList>
    </citation>
    <scope>NUCLEOTIDE SEQUENCE [LARGE SCALE GENOMIC DNA]</scope>
    <source>
        <strain evidence="8 9">IB-3</strain>
    </source>
</reference>
<evidence type="ECO:0000256" key="5">
    <source>
        <dbReference type="SAM" id="MobiDB-lite"/>
    </source>
</evidence>
<keyword evidence="6" id="KW-1133">Transmembrane helix</keyword>
<dbReference type="SUPFAM" id="SSF81296">
    <property type="entry name" value="E set domains"/>
    <property type="match status" value="1"/>
</dbReference>
<keyword evidence="2" id="KW-0479">Metal-binding</keyword>
<evidence type="ECO:0000256" key="3">
    <source>
        <dbReference type="ARBA" id="ARBA00022729"/>
    </source>
</evidence>
<evidence type="ECO:0000313" key="9">
    <source>
        <dbReference type="Proteomes" id="UP000244867"/>
    </source>
</evidence>
<organism evidence="8 9">
    <name type="scientific">Nocardioides currus</name>
    <dbReference type="NCBI Taxonomy" id="2133958"/>
    <lineage>
        <taxon>Bacteria</taxon>
        <taxon>Bacillati</taxon>
        <taxon>Actinomycetota</taxon>
        <taxon>Actinomycetes</taxon>
        <taxon>Propionibacteriales</taxon>
        <taxon>Nocardioidaceae</taxon>
        <taxon>Nocardioides</taxon>
    </lineage>
</organism>